<name>T1A132_9ZZZZ</name>
<dbReference type="GO" id="GO:0016491">
    <property type="term" value="F:oxidoreductase activity"/>
    <property type="evidence" value="ECO:0007669"/>
    <property type="project" value="UniProtKB-KW"/>
</dbReference>
<reference evidence="4" key="1">
    <citation type="submission" date="2013-08" db="EMBL/GenBank/DDBJ databases">
        <authorList>
            <person name="Mendez C."/>
            <person name="Richter M."/>
            <person name="Ferrer M."/>
            <person name="Sanchez J."/>
        </authorList>
    </citation>
    <scope>NUCLEOTIDE SEQUENCE</scope>
</reference>
<dbReference type="GO" id="GO:0005506">
    <property type="term" value="F:iron ion binding"/>
    <property type="evidence" value="ECO:0007669"/>
    <property type="project" value="InterPro"/>
</dbReference>
<dbReference type="Pfam" id="PF01315">
    <property type="entry name" value="Ald_Xan_dh_C"/>
    <property type="match status" value="1"/>
</dbReference>
<dbReference type="PANTHER" id="PTHR11908">
    <property type="entry name" value="XANTHINE DEHYDROGENASE"/>
    <property type="match status" value="1"/>
</dbReference>
<dbReference type="Pfam" id="PF02738">
    <property type="entry name" value="MoCoBD_1"/>
    <property type="match status" value="1"/>
</dbReference>
<evidence type="ECO:0000313" key="4">
    <source>
        <dbReference type="EMBL" id="EQD54261.1"/>
    </source>
</evidence>
<keyword evidence="1" id="KW-0500">Molybdenum</keyword>
<dbReference type="InterPro" id="IPR008274">
    <property type="entry name" value="AldOxase/xan_DH_MoCoBD1"/>
</dbReference>
<dbReference type="AlphaFoldDB" id="T1A132"/>
<evidence type="ECO:0000256" key="2">
    <source>
        <dbReference type="ARBA" id="ARBA00023002"/>
    </source>
</evidence>
<feature type="domain" description="Aldehyde oxidase/xanthine dehydrogenase a/b hammerhead" evidence="3">
    <location>
        <begin position="11"/>
        <end position="116"/>
    </location>
</feature>
<evidence type="ECO:0000259" key="3">
    <source>
        <dbReference type="SMART" id="SM01008"/>
    </source>
</evidence>
<dbReference type="SMART" id="SM01008">
    <property type="entry name" value="Ald_Xan_dh_C"/>
    <property type="match status" value="1"/>
</dbReference>
<dbReference type="SUPFAM" id="SSF54665">
    <property type="entry name" value="CO dehydrogenase molybdoprotein N-domain-like"/>
    <property type="match status" value="1"/>
</dbReference>
<comment type="caution">
    <text evidence="4">The sequence shown here is derived from an EMBL/GenBank/DDBJ whole genome shotgun (WGS) entry which is preliminary data.</text>
</comment>
<sequence length="298" mass="32997">MIRTDALPKAQGALAYAPDVQLPGMLWAAYVTSPHPHAEIRGLDTAPAREVVGVVDVLTADDLPALLPREPEPGRPLLATRATRFVGEPVAVVAAETLQAAREGAARISVDYRVLPAFTDLKREFPRWPTPEEMRSHPQVNAHVHARRGDFDQVARTADHVHRELYQTAMVAQVPLEPHACIARVQGDDWYVLTTTQTPFGIREDLADKLGVPQEKIRVEGTWVGGGFGGKNEALLEPHALLLSRRTGRPVRLALTFREEFLFSRTTQPALFWTGELSRRPVGWVARRTRLLLDTGAS</sequence>
<dbReference type="InterPro" id="IPR000674">
    <property type="entry name" value="Ald_Oxase/Xan_DH_a/b"/>
</dbReference>
<reference evidence="4" key="2">
    <citation type="journal article" date="2014" name="ISME J.">
        <title>Microbial stratification in low pH oxic and suboxic macroscopic growths along an acid mine drainage.</title>
        <authorList>
            <person name="Mendez-Garcia C."/>
            <person name="Mesa V."/>
            <person name="Sprenger R.R."/>
            <person name="Richter M."/>
            <person name="Diez M.S."/>
            <person name="Solano J."/>
            <person name="Bargiela R."/>
            <person name="Golyshina O.V."/>
            <person name="Manteca A."/>
            <person name="Ramos J.L."/>
            <person name="Gallego J.R."/>
            <person name="Llorente I."/>
            <person name="Martins Dos Santos V.A."/>
            <person name="Jensen O.N."/>
            <person name="Pelaez A.I."/>
            <person name="Sanchez J."/>
            <person name="Ferrer M."/>
        </authorList>
    </citation>
    <scope>NUCLEOTIDE SEQUENCE</scope>
</reference>
<accession>T1A132</accession>
<dbReference type="PANTHER" id="PTHR11908:SF132">
    <property type="entry name" value="ALDEHYDE OXIDASE 1-RELATED"/>
    <property type="match status" value="1"/>
</dbReference>
<gene>
    <name evidence="4" type="ORF">B1B_09769</name>
</gene>
<dbReference type="Gene3D" id="3.90.1170.50">
    <property type="entry name" value="Aldehyde oxidase/xanthine dehydrogenase, a/b hammerhead"/>
    <property type="match status" value="1"/>
</dbReference>
<dbReference type="Gene3D" id="3.30.365.10">
    <property type="entry name" value="Aldehyde oxidase/xanthine dehydrogenase, molybdopterin binding domain"/>
    <property type="match status" value="2"/>
</dbReference>
<feature type="non-terminal residue" evidence="4">
    <location>
        <position position="298"/>
    </location>
</feature>
<dbReference type="EMBL" id="AUZY01006464">
    <property type="protein sequence ID" value="EQD54261.1"/>
    <property type="molecule type" value="Genomic_DNA"/>
</dbReference>
<dbReference type="InterPro" id="IPR037165">
    <property type="entry name" value="AldOxase/xan_DH_Mopterin-bd_sf"/>
</dbReference>
<keyword evidence="2" id="KW-0560">Oxidoreductase</keyword>
<proteinExistence type="predicted"/>
<dbReference type="InterPro" id="IPR036856">
    <property type="entry name" value="Ald_Oxase/Xan_DH_a/b_sf"/>
</dbReference>
<organism evidence="4">
    <name type="scientific">mine drainage metagenome</name>
    <dbReference type="NCBI Taxonomy" id="410659"/>
    <lineage>
        <taxon>unclassified sequences</taxon>
        <taxon>metagenomes</taxon>
        <taxon>ecological metagenomes</taxon>
    </lineage>
</organism>
<evidence type="ECO:0000256" key="1">
    <source>
        <dbReference type="ARBA" id="ARBA00022505"/>
    </source>
</evidence>
<dbReference type="InterPro" id="IPR016208">
    <property type="entry name" value="Ald_Oxase/xanthine_DH-like"/>
</dbReference>
<dbReference type="SUPFAM" id="SSF56003">
    <property type="entry name" value="Molybdenum cofactor-binding domain"/>
    <property type="match status" value="1"/>
</dbReference>
<protein>
    <submittedName>
        <fullName evidence="4">Aldehyde oxidase and xanthine dehydrogenase, molybdopterin binding domain protein</fullName>
    </submittedName>
</protein>